<keyword evidence="2" id="KW-1185">Reference proteome</keyword>
<evidence type="ECO:0000313" key="2">
    <source>
        <dbReference type="Proteomes" id="UP001381693"/>
    </source>
</evidence>
<protein>
    <submittedName>
        <fullName evidence="1">Uncharacterized protein</fullName>
    </submittedName>
</protein>
<dbReference type="EMBL" id="JAXCGZ010002193">
    <property type="protein sequence ID" value="KAK7084228.1"/>
    <property type="molecule type" value="Genomic_DNA"/>
</dbReference>
<comment type="caution">
    <text evidence="1">The sequence shown here is derived from an EMBL/GenBank/DDBJ whole genome shotgun (WGS) entry which is preliminary data.</text>
</comment>
<feature type="non-terminal residue" evidence="1">
    <location>
        <position position="63"/>
    </location>
</feature>
<dbReference type="Proteomes" id="UP001381693">
    <property type="component" value="Unassembled WGS sequence"/>
</dbReference>
<sequence length="63" mass="7259">LTYLQFCPSSSDSWAFLPCVAIKLSPVHIYLFSAVITDNWFRFSTTSIRFVSSSVFFKGPWMK</sequence>
<organism evidence="1 2">
    <name type="scientific">Halocaridina rubra</name>
    <name type="common">Hawaiian red shrimp</name>
    <dbReference type="NCBI Taxonomy" id="373956"/>
    <lineage>
        <taxon>Eukaryota</taxon>
        <taxon>Metazoa</taxon>
        <taxon>Ecdysozoa</taxon>
        <taxon>Arthropoda</taxon>
        <taxon>Crustacea</taxon>
        <taxon>Multicrustacea</taxon>
        <taxon>Malacostraca</taxon>
        <taxon>Eumalacostraca</taxon>
        <taxon>Eucarida</taxon>
        <taxon>Decapoda</taxon>
        <taxon>Pleocyemata</taxon>
        <taxon>Caridea</taxon>
        <taxon>Atyoidea</taxon>
        <taxon>Atyidae</taxon>
        <taxon>Halocaridina</taxon>
    </lineage>
</organism>
<feature type="non-terminal residue" evidence="1">
    <location>
        <position position="1"/>
    </location>
</feature>
<proteinExistence type="predicted"/>
<reference evidence="1 2" key="1">
    <citation type="submission" date="2023-11" db="EMBL/GenBank/DDBJ databases">
        <title>Halocaridina rubra genome assembly.</title>
        <authorList>
            <person name="Smith C."/>
        </authorList>
    </citation>
    <scope>NUCLEOTIDE SEQUENCE [LARGE SCALE GENOMIC DNA]</scope>
    <source>
        <strain evidence="1">EP-1</strain>
        <tissue evidence="1">Whole</tissue>
    </source>
</reference>
<gene>
    <name evidence="1" type="ORF">SK128_027541</name>
</gene>
<accession>A0AAN8XM97</accession>
<evidence type="ECO:0000313" key="1">
    <source>
        <dbReference type="EMBL" id="KAK7084228.1"/>
    </source>
</evidence>
<dbReference type="AlphaFoldDB" id="A0AAN8XM97"/>
<name>A0AAN8XM97_HALRR</name>